<keyword evidence="1" id="KW-0812">Transmembrane</keyword>
<evidence type="ECO:0000313" key="2">
    <source>
        <dbReference type="EMBL" id="VFJ44081.1"/>
    </source>
</evidence>
<keyword evidence="1" id="KW-0472">Membrane</keyword>
<name>A0A450RYY1_9GAMM</name>
<dbReference type="EMBL" id="CAADFL010000008">
    <property type="protein sequence ID" value="VFK05978.1"/>
    <property type="molecule type" value="Genomic_DNA"/>
</dbReference>
<keyword evidence="1" id="KW-1133">Transmembrane helix</keyword>
<evidence type="ECO:0000313" key="3">
    <source>
        <dbReference type="EMBL" id="VFJ44520.1"/>
    </source>
</evidence>
<gene>
    <name evidence="2" type="ORF">BECKFM1743A_GA0114220_100141</name>
    <name evidence="4" type="ORF">BECKFM1743B_GA0114221_100088</name>
    <name evidence="3" type="ORF">BECKFM1743C_GA0114222_100123</name>
</gene>
<accession>A0A450RYY1</accession>
<organism evidence="3">
    <name type="scientific">Candidatus Kentrum sp. FM</name>
    <dbReference type="NCBI Taxonomy" id="2126340"/>
    <lineage>
        <taxon>Bacteria</taxon>
        <taxon>Pseudomonadati</taxon>
        <taxon>Pseudomonadota</taxon>
        <taxon>Gammaproteobacteria</taxon>
        <taxon>Candidatus Kentrum</taxon>
    </lineage>
</organism>
<protein>
    <submittedName>
        <fullName evidence="3">Uncharacterized protein</fullName>
    </submittedName>
</protein>
<dbReference type="AlphaFoldDB" id="A0A450RYY1"/>
<evidence type="ECO:0000256" key="1">
    <source>
        <dbReference type="SAM" id="Phobius"/>
    </source>
</evidence>
<evidence type="ECO:0000313" key="4">
    <source>
        <dbReference type="EMBL" id="VFK05978.1"/>
    </source>
</evidence>
<dbReference type="EMBL" id="CAADFA010000012">
    <property type="protein sequence ID" value="VFJ44520.1"/>
    <property type="molecule type" value="Genomic_DNA"/>
</dbReference>
<dbReference type="EMBL" id="CAADEZ010000014">
    <property type="protein sequence ID" value="VFJ44081.1"/>
    <property type="molecule type" value="Genomic_DNA"/>
</dbReference>
<reference evidence="3" key="1">
    <citation type="submission" date="2019-02" db="EMBL/GenBank/DDBJ databases">
        <authorList>
            <person name="Gruber-Vodicka R. H."/>
            <person name="Seah K. B. B."/>
        </authorList>
    </citation>
    <scope>NUCLEOTIDE SEQUENCE</scope>
    <source>
        <strain evidence="2">BECK_BZ163</strain>
        <strain evidence="4">BECK_BZ164</strain>
        <strain evidence="3">BECK_BZ165</strain>
    </source>
</reference>
<feature type="transmembrane region" description="Helical" evidence="1">
    <location>
        <begin position="20"/>
        <end position="40"/>
    </location>
</feature>
<sequence>MPRWTPNVRKFFEDATPGKMLAVASFSALFVFLGFWFNVFSLTQKQPEKTIEVPVDAKKLNSPEHTPLLVSRLGMLLRKQLTEVAREHAMKKGETIFVQRILDPRRWGSEQGDNIRGVLQNVLSSPEIGLRLEMIEPFRADYALQGILMDIDPDERELQLEFLRRTGSTWETLATDSISLTGIQEAGNPDPTYRMVCGTARHPIQCHRDGHIDEENCKIGEALRFARVLAEVEISQRGGTSPIREEQQLDRLRDRFDRDVIEKESRATLFQIEDGDLPRLVGRSVEVQRCARVRENTSSP</sequence>
<proteinExistence type="predicted"/>